<dbReference type="Proteomes" id="UP000199079">
    <property type="component" value="Unassembled WGS sequence"/>
</dbReference>
<dbReference type="Pfam" id="PF23426">
    <property type="entry name" value="DUF7114"/>
    <property type="match status" value="1"/>
</dbReference>
<accession>A0A1H3KJG9</accession>
<keyword evidence="2" id="KW-1185">Reference proteome</keyword>
<dbReference type="GeneID" id="43839945"/>
<dbReference type="EMBL" id="FNPC01000006">
    <property type="protein sequence ID" value="SDY52216.1"/>
    <property type="molecule type" value="Genomic_DNA"/>
</dbReference>
<evidence type="ECO:0000313" key="1">
    <source>
        <dbReference type="EMBL" id="SDY52216.1"/>
    </source>
</evidence>
<evidence type="ECO:0000313" key="2">
    <source>
        <dbReference type="Proteomes" id="UP000199079"/>
    </source>
</evidence>
<name>A0A1H3KJG9_9EURY</name>
<gene>
    <name evidence="1" type="ORF">SAMN05216564_10642</name>
</gene>
<organism evidence="1 2">
    <name type="scientific">Halopenitus persicus</name>
    <dbReference type="NCBI Taxonomy" id="1048396"/>
    <lineage>
        <taxon>Archaea</taxon>
        <taxon>Methanobacteriati</taxon>
        <taxon>Methanobacteriota</taxon>
        <taxon>Stenosarchaea group</taxon>
        <taxon>Halobacteria</taxon>
        <taxon>Halobacteriales</taxon>
        <taxon>Haloferacaceae</taxon>
        <taxon>Halopenitus</taxon>
    </lineage>
</organism>
<protein>
    <submittedName>
        <fullName evidence="1">Uncharacterized protein</fullName>
    </submittedName>
</protein>
<reference evidence="2" key="1">
    <citation type="submission" date="2016-10" db="EMBL/GenBank/DDBJ databases">
        <authorList>
            <person name="Varghese N."/>
            <person name="Submissions S."/>
        </authorList>
    </citation>
    <scope>NUCLEOTIDE SEQUENCE [LARGE SCALE GENOMIC DNA]</scope>
    <source>
        <strain evidence="2">DC30,IBRC 10041,KCTC 4046</strain>
    </source>
</reference>
<dbReference type="RefSeq" id="WP_039400926.1">
    <property type="nucleotide sequence ID" value="NZ_FNPC01000006.1"/>
</dbReference>
<proteinExistence type="predicted"/>
<dbReference type="OrthoDB" id="312988at2157"/>
<dbReference type="AlphaFoldDB" id="A0A1H3KJG9"/>
<sequence>MDDAVRAREAAREALADVEPTRLRAVLDERLVDAAVTPGVLAIVTARALSPDLAVDHVEERAAGVQLIYEGLRLTRHIAHEEPWLTAAEGADIEADLDVLAADVLVSRGFSLLSRTEAAAAAVEVVRAFGRDQTLRERPDADELALDRNLEEDVFELAVVAGTTAVGGDPPTDLLAYARELAADYDGGFPPAGQALSDGTADRIATLSEERV</sequence>
<dbReference type="InterPro" id="IPR055538">
    <property type="entry name" value="DUF7114"/>
</dbReference>